<dbReference type="RefSeq" id="WP_316027323.1">
    <property type="nucleotide sequence ID" value="NZ_JAWDIO010000002.1"/>
</dbReference>
<evidence type="ECO:0000313" key="3">
    <source>
        <dbReference type="Proteomes" id="UP001247805"/>
    </source>
</evidence>
<accession>A0ABU3T0Q9</accession>
<dbReference type="InterPro" id="IPR009061">
    <property type="entry name" value="DNA-bd_dom_put_sf"/>
</dbReference>
<dbReference type="EMBL" id="JAWDIO010000002">
    <property type="protein sequence ID" value="MDU0355802.1"/>
    <property type="molecule type" value="Genomic_DNA"/>
</dbReference>
<feature type="domain" description="Helix-turn-helix" evidence="1">
    <location>
        <begin position="10"/>
        <end position="61"/>
    </location>
</feature>
<sequence>MNDKTLADNLLTPLQVAEILGVSSGTLAVWRSNGACQIPYIKVGRCVRYKRSVIESFLQQQEHLHTHLKTGGK</sequence>
<dbReference type="Proteomes" id="UP001247805">
    <property type="component" value="Unassembled WGS sequence"/>
</dbReference>
<proteinExistence type="predicted"/>
<dbReference type="InterPro" id="IPR041657">
    <property type="entry name" value="HTH_17"/>
</dbReference>
<name>A0ABU3T0Q9_9ALTE</name>
<dbReference type="SUPFAM" id="SSF46955">
    <property type="entry name" value="Putative DNA-binding domain"/>
    <property type="match status" value="1"/>
</dbReference>
<keyword evidence="3" id="KW-1185">Reference proteome</keyword>
<dbReference type="InterPro" id="IPR036388">
    <property type="entry name" value="WH-like_DNA-bd_sf"/>
</dbReference>
<evidence type="ECO:0000259" key="1">
    <source>
        <dbReference type="Pfam" id="PF12728"/>
    </source>
</evidence>
<comment type="caution">
    <text evidence="2">The sequence shown here is derived from an EMBL/GenBank/DDBJ whole genome shotgun (WGS) entry which is preliminary data.</text>
</comment>
<reference evidence="2 3" key="1">
    <citation type="submission" date="2023-10" db="EMBL/GenBank/DDBJ databases">
        <title>Glaciecola aquimarina strain GGW-M5 nov., isolated from a coastal seawater.</title>
        <authorList>
            <person name="Bayburt H."/>
            <person name="Kim J.M."/>
            <person name="Choi B.J."/>
            <person name="Jeon C.O."/>
        </authorList>
    </citation>
    <scope>NUCLEOTIDE SEQUENCE [LARGE SCALE GENOMIC DNA]</scope>
    <source>
        <strain evidence="2 3">KCTC 32108</strain>
    </source>
</reference>
<gene>
    <name evidence="2" type="ORF">RS130_19630</name>
</gene>
<dbReference type="Gene3D" id="1.10.10.10">
    <property type="entry name" value="Winged helix-like DNA-binding domain superfamily/Winged helix DNA-binding domain"/>
    <property type="match status" value="1"/>
</dbReference>
<organism evidence="2 3">
    <name type="scientific">Paraglaciecola aquimarina</name>
    <dbReference type="NCBI Taxonomy" id="1235557"/>
    <lineage>
        <taxon>Bacteria</taxon>
        <taxon>Pseudomonadati</taxon>
        <taxon>Pseudomonadota</taxon>
        <taxon>Gammaproteobacteria</taxon>
        <taxon>Alteromonadales</taxon>
        <taxon>Alteromonadaceae</taxon>
        <taxon>Paraglaciecola</taxon>
    </lineage>
</organism>
<evidence type="ECO:0000313" key="2">
    <source>
        <dbReference type="EMBL" id="MDU0355802.1"/>
    </source>
</evidence>
<protein>
    <submittedName>
        <fullName evidence="2">Helix-turn-helix domain-containing protein</fullName>
    </submittedName>
</protein>
<dbReference type="Pfam" id="PF12728">
    <property type="entry name" value="HTH_17"/>
    <property type="match status" value="1"/>
</dbReference>